<protein>
    <submittedName>
        <fullName evidence="1">GntR family transcriptional regulator</fullName>
    </submittedName>
</protein>
<sequence>MKLAEQSDHTIIEDNIFAEFPRRALRLSMAWIASSASFVGGHLSADLLFSVLKDGDYRKLIDGLRERLPHATGRTSARLKSIGIAPWIEPRTGIFLGAASLKVSTPPTLRAARLPATSSLRPAMCSAVLSLRAISWASTCLNAPSRGSSK</sequence>
<comment type="caution">
    <text evidence="1">The sequence shown here is derived from an EMBL/GenBank/DDBJ whole genome shotgun (WGS) entry which is preliminary data.</text>
</comment>
<name>A0A8B6M8P7_METTU</name>
<dbReference type="Proteomes" id="UP000485880">
    <property type="component" value="Unassembled WGS sequence"/>
</dbReference>
<dbReference type="EMBL" id="CABFMQ020000084">
    <property type="protein sequence ID" value="VTZ50695.1"/>
    <property type="molecule type" value="Genomic_DNA"/>
</dbReference>
<evidence type="ECO:0000313" key="2">
    <source>
        <dbReference type="Proteomes" id="UP000485880"/>
    </source>
</evidence>
<gene>
    <name evidence="1" type="ORF">MPC4_270056</name>
</gene>
<reference evidence="1 2" key="1">
    <citation type="submission" date="2019-05" db="EMBL/GenBank/DDBJ databases">
        <authorList>
            <person name="Farhan Ul Haque M."/>
        </authorList>
    </citation>
    <scope>NUCLEOTIDE SEQUENCE [LARGE SCALE GENOMIC DNA]</scope>
    <source>
        <strain evidence="1">2</strain>
    </source>
</reference>
<dbReference type="AlphaFoldDB" id="A0A8B6M8P7"/>
<organism evidence="1 2">
    <name type="scientific">Methylocella tundrae</name>
    <dbReference type="NCBI Taxonomy" id="227605"/>
    <lineage>
        <taxon>Bacteria</taxon>
        <taxon>Pseudomonadati</taxon>
        <taxon>Pseudomonadota</taxon>
        <taxon>Alphaproteobacteria</taxon>
        <taxon>Hyphomicrobiales</taxon>
        <taxon>Beijerinckiaceae</taxon>
        <taxon>Methylocella</taxon>
    </lineage>
</organism>
<evidence type="ECO:0000313" key="1">
    <source>
        <dbReference type="EMBL" id="VTZ50695.1"/>
    </source>
</evidence>
<accession>A0A8B6M8P7</accession>
<keyword evidence="2" id="KW-1185">Reference proteome</keyword>
<proteinExistence type="predicted"/>